<name>A0AAE3LQ04_9BACT</name>
<dbReference type="InterPro" id="IPR001478">
    <property type="entry name" value="PDZ"/>
</dbReference>
<evidence type="ECO:0000256" key="5">
    <source>
        <dbReference type="RuleBase" id="RU004404"/>
    </source>
</evidence>
<dbReference type="RefSeq" id="WP_263037523.1">
    <property type="nucleotide sequence ID" value="NZ_JAOTPL010000006.1"/>
</dbReference>
<dbReference type="SUPFAM" id="SSF52096">
    <property type="entry name" value="ClpP/crotonase"/>
    <property type="match status" value="1"/>
</dbReference>
<comment type="caution">
    <text evidence="7">The sequence shown here is derived from an EMBL/GenBank/DDBJ whole genome shotgun (WGS) entry which is preliminary data.</text>
</comment>
<accession>A0AAE3LQ04</accession>
<dbReference type="InterPro" id="IPR005151">
    <property type="entry name" value="Tail-specific_protease"/>
</dbReference>
<keyword evidence="3 5" id="KW-0378">Hydrolase</keyword>
<dbReference type="NCBIfam" id="TIGR00225">
    <property type="entry name" value="prc"/>
    <property type="match status" value="1"/>
</dbReference>
<dbReference type="CDD" id="cd07560">
    <property type="entry name" value="Peptidase_S41_CPP"/>
    <property type="match status" value="1"/>
</dbReference>
<dbReference type="GO" id="GO:0007165">
    <property type="term" value="P:signal transduction"/>
    <property type="evidence" value="ECO:0007669"/>
    <property type="project" value="TreeGrafter"/>
</dbReference>
<evidence type="ECO:0000259" key="6">
    <source>
        <dbReference type="PROSITE" id="PS50106"/>
    </source>
</evidence>
<comment type="similarity">
    <text evidence="1 5">Belongs to the peptidase S41A family.</text>
</comment>
<dbReference type="PROSITE" id="PS51257">
    <property type="entry name" value="PROKAR_LIPOPROTEIN"/>
    <property type="match status" value="1"/>
</dbReference>
<evidence type="ECO:0000256" key="1">
    <source>
        <dbReference type="ARBA" id="ARBA00009179"/>
    </source>
</evidence>
<dbReference type="EC" id="3.4.21.102" evidence="7"/>
<protein>
    <submittedName>
        <fullName evidence="7">Carboxy terminal-processing peptidase</fullName>
        <ecNumber evidence="7">3.4.21.102</ecNumber>
    </submittedName>
</protein>
<dbReference type="SUPFAM" id="SSF50156">
    <property type="entry name" value="PDZ domain-like"/>
    <property type="match status" value="1"/>
</dbReference>
<keyword evidence="4 5" id="KW-0720">Serine protease</keyword>
<dbReference type="InterPro" id="IPR040573">
    <property type="entry name" value="TSP_N"/>
</dbReference>
<keyword evidence="8" id="KW-1185">Reference proteome</keyword>
<dbReference type="SMART" id="SM00245">
    <property type="entry name" value="TSPc"/>
    <property type="match status" value="1"/>
</dbReference>
<dbReference type="Gene3D" id="2.30.42.10">
    <property type="match status" value="1"/>
</dbReference>
<dbReference type="InterPro" id="IPR004447">
    <property type="entry name" value="Peptidase_S41A"/>
</dbReference>
<dbReference type="Pfam" id="PF03572">
    <property type="entry name" value="Peptidase_S41"/>
    <property type="match status" value="1"/>
</dbReference>
<dbReference type="GO" id="GO:0030288">
    <property type="term" value="C:outer membrane-bounded periplasmic space"/>
    <property type="evidence" value="ECO:0007669"/>
    <property type="project" value="TreeGrafter"/>
</dbReference>
<evidence type="ECO:0000313" key="8">
    <source>
        <dbReference type="Proteomes" id="UP001209317"/>
    </source>
</evidence>
<organism evidence="7 8">
    <name type="scientific">Haoranjiania flava</name>
    <dbReference type="NCBI Taxonomy" id="1856322"/>
    <lineage>
        <taxon>Bacteria</taxon>
        <taxon>Pseudomonadati</taxon>
        <taxon>Bacteroidota</taxon>
        <taxon>Chitinophagia</taxon>
        <taxon>Chitinophagales</taxon>
        <taxon>Chitinophagaceae</taxon>
        <taxon>Haoranjiania</taxon>
    </lineage>
</organism>
<sequence length="711" mass="80623">MISRKLLPVAAVVIIAGLLVSGSCKGNNENDSLYKQQQLLVGVGIFMQRYHYAPKAYDDKFSEAVFNAYLGKRLDPEKAILLQKDIDTLNKYKLTLDDELRGEIPLSFYPNAVNSFKQRIKEAQNITNKLLAKPFTFTANEVLENNRDSANFPANEAERDELWRKRIKYQVLTKYYDLYSQREKAKADDPIKKKTDAQLEKEAREKVKSIMDRYFKRYNTGAFEQTKQFSNYLNAIADQQDPHTAYMAPFDKADFDAQMSNKIIGIGAQLREENGEIKIVSVVVGGPAWKTKKVHANDIITKVSTGNAPLTDLAGYELEDAIKLIRGVKGTKVNIVLKKTTGVVDTVSMLREEINIDEAAARSVIINNQDKKIGYLYLPEFYADFQDPKGSRIARDVKTEIEKMKAEGIDGMIVDLRFNPGGSLYDVNQIIGYFINSGPVVQVKNRQGRTQDLKNGRDSKLLYDGPLAVMINEMSASASEIFAAAIQDYKRGIVVGSTSTYGKGTVQRAIPLGDEDPKTGQPEFGSLKLTIEKFYRINGTSNQKNGVASDVVLPDIFESLKIREKDQPNALNWDKIAPATFSPWKIDYNFPAVKAAAIQRINNNKAFELIKKTSEWMAANQDRPSDLNFEKYKAYQLESKKIMNTDDTLSKLKVPMNVAVLQVDRPKFYENKDKSKQDFYQKWLEDLKKDIYIDETSRIVYDMIRNARPLQ</sequence>
<dbReference type="Pfam" id="PF17804">
    <property type="entry name" value="TSP_NTD"/>
    <property type="match status" value="1"/>
</dbReference>
<dbReference type="InterPro" id="IPR020992">
    <property type="entry name" value="Tail_Prtase_C"/>
</dbReference>
<proteinExistence type="inferred from homology"/>
<dbReference type="PANTHER" id="PTHR32060">
    <property type="entry name" value="TAIL-SPECIFIC PROTEASE"/>
    <property type="match status" value="1"/>
</dbReference>
<dbReference type="AlphaFoldDB" id="A0AAE3LQ04"/>
<dbReference type="EMBL" id="JAOTPL010000006">
    <property type="protein sequence ID" value="MCU7694035.1"/>
    <property type="molecule type" value="Genomic_DNA"/>
</dbReference>
<dbReference type="GO" id="GO:0006508">
    <property type="term" value="P:proteolysis"/>
    <property type="evidence" value="ECO:0007669"/>
    <property type="project" value="UniProtKB-KW"/>
</dbReference>
<feature type="domain" description="PDZ" evidence="6">
    <location>
        <begin position="252"/>
        <end position="340"/>
    </location>
</feature>
<dbReference type="InterPro" id="IPR029045">
    <property type="entry name" value="ClpP/crotonase-like_dom_sf"/>
</dbReference>
<evidence type="ECO:0000256" key="4">
    <source>
        <dbReference type="ARBA" id="ARBA00022825"/>
    </source>
</evidence>
<dbReference type="Pfam" id="PF11818">
    <property type="entry name" value="DUF3340"/>
    <property type="match status" value="1"/>
</dbReference>
<gene>
    <name evidence="7" type="ORF">OD355_05835</name>
</gene>
<dbReference type="PANTHER" id="PTHR32060:SF22">
    <property type="entry name" value="CARBOXYL-TERMINAL-PROCESSING PEPTIDASE 3, CHLOROPLASTIC"/>
    <property type="match status" value="1"/>
</dbReference>
<dbReference type="GO" id="GO:0004252">
    <property type="term" value="F:serine-type endopeptidase activity"/>
    <property type="evidence" value="ECO:0007669"/>
    <property type="project" value="UniProtKB-EC"/>
</dbReference>
<reference evidence="7" key="1">
    <citation type="submission" date="2022-10" db="EMBL/GenBank/DDBJ databases">
        <authorList>
            <person name="Kim H.S."/>
            <person name="Kim J.-S."/>
            <person name="Suh M.K."/>
            <person name="Eom M.K."/>
            <person name="Lee J.-S."/>
        </authorList>
    </citation>
    <scope>NUCLEOTIDE SEQUENCE</scope>
    <source>
        <strain evidence="7">LIP-5</strain>
    </source>
</reference>
<evidence type="ECO:0000313" key="7">
    <source>
        <dbReference type="EMBL" id="MCU7694035.1"/>
    </source>
</evidence>
<dbReference type="Proteomes" id="UP001209317">
    <property type="component" value="Unassembled WGS sequence"/>
</dbReference>
<evidence type="ECO:0000256" key="3">
    <source>
        <dbReference type="ARBA" id="ARBA00022801"/>
    </source>
</evidence>
<keyword evidence="2 5" id="KW-0645">Protease</keyword>
<evidence type="ECO:0000256" key="2">
    <source>
        <dbReference type="ARBA" id="ARBA00022670"/>
    </source>
</evidence>
<dbReference type="PROSITE" id="PS50106">
    <property type="entry name" value="PDZ"/>
    <property type="match status" value="1"/>
</dbReference>
<dbReference type="Gene3D" id="3.90.226.10">
    <property type="entry name" value="2-enoyl-CoA Hydratase, Chain A, domain 1"/>
    <property type="match status" value="1"/>
</dbReference>
<dbReference type="SMART" id="SM00228">
    <property type="entry name" value="PDZ"/>
    <property type="match status" value="1"/>
</dbReference>
<dbReference type="InterPro" id="IPR036034">
    <property type="entry name" value="PDZ_sf"/>
</dbReference>